<organism evidence="1 2">
    <name type="scientific">Stylonychia lemnae</name>
    <name type="common">Ciliate</name>
    <dbReference type="NCBI Taxonomy" id="5949"/>
    <lineage>
        <taxon>Eukaryota</taxon>
        <taxon>Sar</taxon>
        <taxon>Alveolata</taxon>
        <taxon>Ciliophora</taxon>
        <taxon>Intramacronucleata</taxon>
        <taxon>Spirotrichea</taxon>
        <taxon>Stichotrichia</taxon>
        <taxon>Sporadotrichida</taxon>
        <taxon>Oxytrichidae</taxon>
        <taxon>Stylonychinae</taxon>
        <taxon>Stylonychia</taxon>
    </lineage>
</organism>
<gene>
    <name evidence="1" type="primary">Contig935.g1025</name>
    <name evidence="1" type="ORF">STYLEM_6533</name>
</gene>
<sequence length="296" mass="34333">MKQVSPTYAQSPPYGLYGKIQNNIEKLTEEPASQQKISAIKRGGNLILSKKCFKQNFSMPWVHPKIDLSFPDIKVLNIEKYAQKPQSKYQNTKENLFPIQRTQSTQEFYDNNKQSQNVINRNPNFTKSEIEASSSYQSRQQAREYKSRYGKSQLDFSQMFYNTSSMPEVGKNKNMSSTLPRNKQIIMQSFKNLQNKTQLASPDRIVSQTNVQSQDNLNNLIVSSEIRSSMMKAFMQRRAQKNLHIQKNQLNYPISQNNQQGSRVQTQEFVPFKQLKDQIRSQTIKMVAISPKNIQI</sequence>
<keyword evidence="2" id="KW-1185">Reference proteome</keyword>
<dbReference type="AlphaFoldDB" id="A0A078A5P7"/>
<reference evidence="1 2" key="1">
    <citation type="submission" date="2014-06" db="EMBL/GenBank/DDBJ databases">
        <authorList>
            <person name="Swart Estienne"/>
        </authorList>
    </citation>
    <scope>NUCLEOTIDE SEQUENCE [LARGE SCALE GENOMIC DNA]</scope>
    <source>
        <strain evidence="1 2">130c</strain>
    </source>
</reference>
<evidence type="ECO:0000313" key="1">
    <source>
        <dbReference type="EMBL" id="CDW77570.1"/>
    </source>
</evidence>
<dbReference type="InParanoid" id="A0A078A5P7"/>
<dbReference type="Proteomes" id="UP000039865">
    <property type="component" value="Unassembled WGS sequence"/>
</dbReference>
<name>A0A078A5P7_STYLE</name>
<accession>A0A078A5P7</accession>
<proteinExistence type="predicted"/>
<dbReference type="EMBL" id="CCKQ01006274">
    <property type="protein sequence ID" value="CDW77570.1"/>
    <property type="molecule type" value="Genomic_DNA"/>
</dbReference>
<protein>
    <submittedName>
        <fullName evidence="1">Uncharacterized protein</fullName>
    </submittedName>
</protein>
<evidence type="ECO:0000313" key="2">
    <source>
        <dbReference type="Proteomes" id="UP000039865"/>
    </source>
</evidence>